<protein>
    <submittedName>
        <fullName evidence="2">Uncharacterized protein</fullName>
    </submittedName>
</protein>
<dbReference type="RefSeq" id="WP_286277536.1">
    <property type="nucleotide sequence ID" value="NZ_AP027731.1"/>
</dbReference>
<dbReference type="Proteomes" id="UP001321498">
    <property type="component" value="Chromosome"/>
</dbReference>
<evidence type="ECO:0000313" key="2">
    <source>
        <dbReference type="EMBL" id="BDZ47663.1"/>
    </source>
</evidence>
<proteinExistence type="predicted"/>
<accession>A0ABM8GH18</accession>
<keyword evidence="3" id="KW-1185">Reference proteome</keyword>
<gene>
    <name evidence="2" type="ORF">GCM10025866_35720</name>
</gene>
<dbReference type="EMBL" id="AP027731">
    <property type="protein sequence ID" value="BDZ47663.1"/>
    <property type="molecule type" value="Genomic_DNA"/>
</dbReference>
<feature type="region of interest" description="Disordered" evidence="1">
    <location>
        <begin position="1"/>
        <end position="46"/>
    </location>
</feature>
<organism evidence="2 3">
    <name type="scientific">Naasia aerilata</name>
    <dbReference type="NCBI Taxonomy" id="1162966"/>
    <lineage>
        <taxon>Bacteria</taxon>
        <taxon>Bacillati</taxon>
        <taxon>Actinomycetota</taxon>
        <taxon>Actinomycetes</taxon>
        <taxon>Micrococcales</taxon>
        <taxon>Microbacteriaceae</taxon>
        <taxon>Naasia</taxon>
    </lineage>
</organism>
<sequence>MDEQRTGGEPDENEQTTPSHEQQVEEQAQAESENGYNDPIGGLPIA</sequence>
<name>A0ABM8GH18_9MICO</name>
<evidence type="ECO:0000313" key="3">
    <source>
        <dbReference type="Proteomes" id="UP001321498"/>
    </source>
</evidence>
<evidence type="ECO:0000256" key="1">
    <source>
        <dbReference type="SAM" id="MobiDB-lite"/>
    </source>
</evidence>
<reference evidence="3" key="1">
    <citation type="journal article" date="2019" name="Int. J. Syst. Evol. Microbiol.">
        <title>The Global Catalogue of Microorganisms (GCM) 10K type strain sequencing project: providing services to taxonomists for standard genome sequencing and annotation.</title>
        <authorList>
            <consortium name="The Broad Institute Genomics Platform"/>
            <consortium name="The Broad Institute Genome Sequencing Center for Infectious Disease"/>
            <person name="Wu L."/>
            <person name="Ma J."/>
        </authorList>
    </citation>
    <scope>NUCLEOTIDE SEQUENCE [LARGE SCALE GENOMIC DNA]</scope>
    <source>
        <strain evidence="3">NBRC 108725</strain>
    </source>
</reference>